<comment type="caution">
    <text evidence="2">The sequence shown here is derived from an EMBL/GenBank/DDBJ whole genome shotgun (WGS) entry which is preliminary data.</text>
</comment>
<dbReference type="InterPro" id="IPR024414">
    <property type="entry name" value="Uncharacterised_PrgI"/>
</dbReference>
<keyword evidence="3" id="KW-1185">Reference proteome</keyword>
<evidence type="ECO:0000256" key="1">
    <source>
        <dbReference type="SAM" id="Phobius"/>
    </source>
</evidence>
<gene>
    <name evidence="2" type="ORF">ACFQ1S_12685</name>
</gene>
<name>A0ABW3M9W2_9PSEU</name>
<keyword evidence="1" id="KW-0472">Membrane</keyword>
<dbReference type="Pfam" id="PF12666">
    <property type="entry name" value="PrgI"/>
    <property type="match status" value="1"/>
</dbReference>
<dbReference type="Proteomes" id="UP001597045">
    <property type="component" value="Unassembled WGS sequence"/>
</dbReference>
<evidence type="ECO:0000313" key="2">
    <source>
        <dbReference type="EMBL" id="MFD1046349.1"/>
    </source>
</evidence>
<dbReference type="EMBL" id="JBHTIS010000621">
    <property type="protein sequence ID" value="MFD1046349.1"/>
    <property type="molecule type" value="Genomic_DNA"/>
</dbReference>
<proteinExistence type="predicted"/>
<protein>
    <submittedName>
        <fullName evidence="2">PrgI family protein</fullName>
    </submittedName>
</protein>
<sequence>MTTPVRIPADIDMADRVLGPLTARQLAILAGTGLLLYLLWTATHTFLPPAVYLVLAVPIGATAAVLALGR</sequence>
<feature type="transmembrane region" description="Helical" evidence="1">
    <location>
        <begin position="46"/>
        <end position="68"/>
    </location>
</feature>
<accession>A0ABW3M9W2</accession>
<evidence type="ECO:0000313" key="3">
    <source>
        <dbReference type="Proteomes" id="UP001597045"/>
    </source>
</evidence>
<reference evidence="3" key="1">
    <citation type="journal article" date="2019" name="Int. J. Syst. Evol. Microbiol.">
        <title>The Global Catalogue of Microorganisms (GCM) 10K type strain sequencing project: providing services to taxonomists for standard genome sequencing and annotation.</title>
        <authorList>
            <consortium name="The Broad Institute Genomics Platform"/>
            <consortium name="The Broad Institute Genome Sequencing Center for Infectious Disease"/>
            <person name="Wu L."/>
            <person name="Ma J."/>
        </authorList>
    </citation>
    <scope>NUCLEOTIDE SEQUENCE [LARGE SCALE GENOMIC DNA]</scope>
    <source>
        <strain evidence="3">JCM 31486</strain>
    </source>
</reference>
<feature type="transmembrane region" description="Helical" evidence="1">
    <location>
        <begin position="21"/>
        <end position="40"/>
    </location>
</feature>
<feature type="non-terminal residue" evidence="2">
    <location>
        <position position="70"/>
    </location>
</feature>
<keyword evidence="1" id="KW-1133">Transmembrane helix</keyword>
<keyword evidence="1" id="KW-0812">Transmembrane</keyword>
<organism evidence="2 3">
    <name type="scientific">Kibdelosporangium lantanae</name>
    <dbReference type="NCBI Taxonomy" id="1497396"/>
    <lineage>
        <taxon>Bacteria</taxon>
        <taxon>Bacillati</taxon>
        <taxon>Actinomycetota</taxon>
        <taxon>Actinomycetes</taxon>
        <taxon>Pseudonocardiales</taxon>
        <taxon>Pseudonocardiaceae</taxon>
        <taxon>Kibdelosporangium</taxon>
    </lineage>
</organism>